<feature type="compositionally biased region" description="Basic and acidic residues" evidence="1">
    <location>
        <begin position="96"/>
        <end position="110"/>
    </location>
</feature>
<name>C6XEN2_METGS</name>
<dbReference type="Proteomes" id="UP000002743">
    <property type="component" value="Plasmid pMsip01"/>
</dbReference>
<feature type="region of interest" description="Disordered" evidence="1">
    <location>
        <begin position="85"/>
        <end position="110"/>
    </location>
</feature>
<keyword evidence="3" id="KW-1185">Reference proteome</keyword>
<gene>
    <name evidence="2" type="ordered locus">Msip34_2865</name>
</gene>
<protein>
    <recommendedName>
        <fullName evidence="4">Pyocin activator protein PrtN</fullName>
    </recommendedName>
</protein>
<dbReference type="AlphaFoldDB" id="C6XEN2"/>
<evidence type="ECO:0000313" key="2">
    <source>
        <dbReference type="EMBL" id="ACT52089.1"/>
    </source>
</evidence>
<reference evidence="2 3" key="2">
    <citation type="journal article" date="2011" name="J. Bacteriol.">
        <title>Genomes of three methylotrophs from a single niche uncover genetic and metabolic divergence of Methylophilaceae.</title>
        <authorList>
            <person name="Lapidus A."/>
            <person name="Clum A."/>
            <person name="Labutti K."/>
            <person name="Kaluzhnaya M.G."/>
            <person name="Lim S."/>
            <person name="Beck D.A."/>
            <person name="Glavina Del Rio T."/>
            <person name="Nolan M."/>
            <person name="Mavromatis K."/>
            <person name="Huntemann M."/>
            <person name="Lucas S."/>
            <person name="Lidstrom M.E."/>
            <person name="Ivanova N."/>
            <person name="Chistoserdova L."/>
        </authorList>
    </citation>
    <scope>NUCLEOTIDE SEQUENCE [LARGE SCALE GENOMIC DNA]</scope>
    <source>
        <strain evidence="2 3">SIP3-4</strain>
        <plasmid evidence="2 3">pMsip01</plasmid>
    </source>
</reference>
<sequence>MNGDFNMTRLPTTLEILLFRFNGQLMIPFVEGAKVVGFEAQTARNQLSKNSFPIETVMNGGRRFIHIRELASYVDKLTNSQYPSVAPLKAKRGRPTKAEQLRKAGRLPEV</sequence>
<reference evidence="3" key="1">
    <citation type="submission" date="2009-07" db="EMBL/GenBank/DDBJ databases">
        <title>Complete sequence of plasmid 1 of Methylovorus sp. SIP3-4.</title>
        <authorList>
            <consortium name="US DOE Joint Genome Institute"/>
            <person name="Lucas S."/>
            <person name="Copeland A."/>
            <person name="Lapidus A."/>
            <person name="Glavina del Rio T."/>
            <person name="Tice H."/>
            <person name="Bruce D."/>
            <person name="Goodwin L."/>
            <person name="Pitluck S."/>
            <person name="Clum A."/>
            <person name="Larimer F."/>
            <person name="Land M."/>
            <person name="Hauser L."/>
            <person name="Kyrpides N."/>
            <person name="Mikhailova N."/>
            <person name="Kayluzhnaya M."/>
            <person name="Chistoserdova L."/>
        </authorList>
    </citation>
    <scope>NUCLEOTIDE SEQUENCE [LARGE SCALE GENOMIC DNA]</scope>
    <source>
        <strain evidence="3">SIP3-4</strain>
        <plasmid evidence="3">pMsip01</plasmid>
    </source>
</reference>
<dbReference type="KEGG" id="mei:Msip34_2865"/>
<evidence type="ECO:0000256" key="1">
    <source>
        <dbReference type="SAM" id="MobiDB-lite"/>
    </source>
</evidence>
<keyword evidence="2" id="KW-0614">Plasmid</keyword>
<evidence type="ECO:0008006" key="4">
    <source>
        <dbReference type="Google" id="ProtNLM"/>
    </source>
</evidence>
<geneLocation type="plasmid" evidence="2 3">
    <name>pMsip01</name>
</geneLocation>
<evidence type="ECO:0000313" key="3">
    <source>
        <dbReference type="Proteomes" id="UP000002743"/>
    </source>
</evidence>
<proteinExistence type="predicted"/>
<accession>C6XEN2</accession>
<dbReference type="EMBL" id="CP001675">
    <property type="protein sequence ID" value="ACT52089.1"/>
    <property type="molecule type" value="Genomic_DNA"/>
</dbReference>
<organism evidence="2 3">
    <name type="scientific">Methylovorus glucosotrophus (strain SIP3-4)</name>
    <dbReference type="NCBI Taxonomy" id="582744"/>
    <lineage>
        <taxon>Bacteria</taxon>
        <taxon>Pseudomonadati</taxon>
        <taxon>Pseudomonadota</taxon>
        <taxon>Betaproteobacteria</taxon>
        <taxon>Nitrosomonadales</taxon>
        <taxon>Methylophilaceae</taxon>
        <taxon>Methylovorus</taxon>
    </lineage>
</organism>
<dbReference type="HOGENOM" id="CLU_2168011_0_0_4"/>